<evidence type="ECO:0000313" key="3">
    <source>
        <dbReference type="Proteomes" id="UP000481861"/>
    </source>
</evidence>
<gene>
    <name evidence="2" type="ORF">BDV95DRAFT_180429</name>
</gene>
<dbReference type="Proteomes" id="UP000481861">
    <property type="component" value="Unassembled WGS sequence"/>
</dbReference>
<organism evidence="2 3">
    <name type="scientific">Massariosphaeria phaeospora</name>
    <dbReference type="NCBI Taxonomy" id="100035"/>
    <lineage>
        <taxon>Eukaryota</taxon>
        <taxon>Fungi</taxon>
        <taxon>Dikarya</taxon>
        <taxon>Ascomycota</taxon>
        <taxon>Pezizomycotina</taxon>
        <taxon>Dothideomycetes</taxon>
        <taxon>Pleosporomycetidae</taxon>
        <taxon>Pleosporales</taxon>
        <taxon>Pleosporales incertae sedis</taxon>
        <taxon>Massariosphaeria</taxon>
    </lineage>
</organism>
<reference evidence="2 3" key="1">
    <citation type="submission" date="2020-01" db="EMBL/GenBank/DDBJ databases">
        <authorList>
            <consortium name="DOE Joint Genome Institute"/>
            <person name="Haridas S."/>
            <person name="Albert R."/>
            <person name="Binder M."/>
            <person name="Bloem J."/>
            <person name="Labutti K."/>
            <person name="Salamov A."/>
            <person name="Andreopoulos B."/>
            <person name="Baker S.E."/>
            <person name="Barry K."/>
            <person name="Bills G."/>
            <person name="Bluhm B.H."/>
            <person name="Cannon C."/>
            <person name="Castanera R."/>
            <person name="Culley D.E."/>
            <person name="Daum C."/>
            <person name="Ezra D."/>
            <person name="Gonzalez J.B."/>
            <person name="Henrissat B."/>
            <person name="Kuo A."/>
            <person name="Liang C."/>
            <person name="Lipzen A."/>
            <person name="Lutzoni F."/>
            <person name="Magnuson J."/>
            <person name="Mondo S."/>
            <person name="Nolan M."/>
            <person name="Ohm R."/>
            <person name="Pangilinan J."/>
            <person name="Park H.-J.H."/>
            <person name="Ramirez L."/>
            <person name="Alfaro M."/>
            <person name="Sun H."/>
            <person name="Tritt A."/>
            <person name="Yoshinaga Y."/>
            <person name="Zwiers L.-H.L."/>
            <person name="Turgeon B.G."/>
            <person name="Goodwin S.B."/>
            <person name="Spatafora J.W."/>
            <person name="Crous P.W."/>
            <person name="Grigoriev I.V."/>
        </authorList>
    </citation>
    <scope>NUCLEOTIDE SEQUENCE [LARGE SCALE GENOMIC DNA]</scope>
    <source>
        <strain evidence="2 3">CBS 611.86</strain>
    </source>
</reference>
<accession>A0A7C8M4G3</accession>
<evidence type="ECO:0000313" key="2">
    <source>
        <dbReference type="EMBL" id="KAF2867461.1"/>
    </source>
</evidence>
<feature type="chain" id="PRO_5028869881" description="Secreted protein" evidence="1">
    <location>
        <begin position="19"/>
        <end position="119"/>
    </location>
</feature>
<keyword evidence="3" id="KW-1185">Reference proteome</keyword>
<dbReference type="AlphaFoldDB" id="A0A7C8M4G3"/>
<comment type="caution">
    <text evidence="2">The sequence shown here is derived from an EMBL/GenBank/DDBJ whole genome shotgun (WGS) entry which is preliminary data.</text>
</comment>
<evidence type="ECO:0008006" key="4">
    <source>
        <dbReference type="Google" id="ProtNLM"/>
    </source>
</evidence>
<proteinExistence type="predicted"/>
<dbReference type="EMBL" id="JAADJZ010000023">
    <property type="protein sequence ID" value="KAF2867461.1"/>
    <property type="molecule type" value="Genomic_DNA"/>
</dbReference>
<keyword evidence="1" id="KW-0732">Signal</keyword>
<protein>
    <recommendedName>
        <fullName evidence="4">Secreted protein</fullName>
    </recommendedName>
</protein>
<feature type="signal peptide" evidence="1">
    <location>
        <begin position="1"/>
        <end position="18"/>
    </location>
</feature>
<evidence type="ECO:0000256" key="1">
    <source>
        <dbReference type="SAM" id="SignalP"/>
    </source>
</evidence>
<name>A0A7C8M4G3_9PLEO</name>
<sequence>MRVCFRCNLFLYAMPCHAASNLCLFPMLSTEYLRIYLPTYPPYLFINLRSQISSHTNEQPVRRVQYVKTALSRHRIFSPKRHSTTSMTDIHRFIPFSNLHTSAAQSLFVPVRSQSMVNP</sequence>